<comment type="caution">
    <text evidence="6">The sequence shown here is derived from an EMBL/GenBank/DDBJ whole genome shotgun (WGS) entry which is preliminary data.</text>
</comment>
<comment type="subcellular location">
    <subcellularLocation>
        <location evidence="1">Membrane</location>
        <topology evidence="1">Multi-pass membrane protein</topology>
    </subcellularLocation>
</comment>
<feature type="transmembrane region" description="Helical" evidence="5">
    <location>
        <begin position="281"/>
        <end position="299"/>
    </location>
</feature>
<dbReference type="CDD" id="cd00400">
    <property type="entry name" value="Voltage_gated_ClC"/>
    <property type="match status" value="1"/>
</dbReference>
<evidence type="ECO:0000256" key="2">
    <source>
        <dbReference type="ARBA" id="ARBA00022692"/>
    </source>
</evidence>
<evidence type="ECO:0008006" key="8">
    <source>
        <dbReference type="Google" id="ProtNLM"/>
    </source>
</evidence>
<organism evidence="6 7">
    <name type="scientific">Lactobacillus kitasatonis DSM 16761 = JCM 1039</name>
    <dbReference type="NCBI Taxonomy" id="1423767"/>
    <lineage>
        <taxon>Bacteria</taxon>
        <taxon>Bacillati</taxon>
        <taxon>Bacillota</taxon>
        <taxon>Bacilli</taxon>
        <taxon>Lactobacillales</taxon>
        <taxon>Lactobacillaceae</taxon>
        <taxon>Lactobacillus</taxon>
    </lineage>
</organism>
<dbReference type="SUPFAM" id="SSF81340">
    <property type="entry name" value="Clc chloride channel"/>
    <property type="match status" value="1"/>
</dbReference>
<reference evidence="6 7" key="1">
    <citation type="journal article" date="2015" name="Genome Announc.">
        <title>Expanding the biotechnology potential of lactobacilli through comparative genomics of 213 strains and associated genera.</title>
        <authorList>
            <person name="Sun Z."/>
            <person name="Harris H.M."/>
            <person name="McCann A."/>
            <person name="Guo C."/>
            <person name="Argimon S."/>
            <person name="Zhang W."/>
            <person name="Yang X."/>
            <person name="Jeffery I.B."/>
            <person name="Cooney J.C."/>
            <person name="Kagawa T.F."/>
            <person name="Liu W."/>
            <person name="Song Y."/>
            <person name="Salvetti E."/>
            <person name="Wrobel A."/>
            <person name="Rasinkangas P."/>
            <person name="Parkhill J."/>
            <person name="Rea M.C."/>
            <person name="O'Sullivan O."/>
            <person name="Ritari J."/>
            <person name="Douillard F.P."/>
            <person name="Paul Ross R."/>
            <person name="Yang R."/>
            <person name="Briner A.E."/>
            <person name="Felis G.E."/>
            <person name="de Vos W.M."/>
            <person name="Barrangou R."/>
            <person name="Klaenhammer T.R."/>
            <person name="Caufield P.W."/>
            <person name="Cui Y."/>
            <person name="Zhang H."/>
            <person name="O'Toole P.W."/>
        </authorList>
    </citation>
    <scope>NUCLEOTIDE SEQUENCE [LARGE SCALE GENOMIC DNA]</scope>
    <source>
        <strain evidence="6 7">DSM 16761</strain>
    </source>
</reference>
<evidence type="ECO:0000256" key="4">
    <source>
        <dbReference type="ARBA" id="ARBA00023136"/>
    </source>
</evidence>
<evidence type="ECO:0000313" key="6">
    <source>
        <dbReference type="EMBL" id="KRM04191.1"/>
    </source>
</evidence>
<name>A0A0R1VG18_9LACO</name>
<dbReference type="OrthoDB" id="2729535at2"/>
<dbReference type="Proteomes" id="UP000051307">
    <property type="component" value="Unassembled WGS sequence"/>
</dbReference>
<evidence type="ECO:0000256" key="1">
    <source>
        <dbReference type="ARBA" id="ARBA00004141"/>
    </source>
</evidence>
<evidence type="ECO:0000256" key="5">
    <source>
        <dbReference type="SAM" id="Phobius"/>
    </source>
</evidence>
<evidence type="ECO:0000313" key="7">
    <source>
        <dbReference type="Proteomes" id="UP000051307"/>
    </source>
</evidence>
<evidence type="ECO:0000256" key="3">
    <source>
        <dbReference type="ARBA" id="ARBA00022989"/>
    </source>
</evidence>
<dbReference type="Gene3D" id="1.10.3080.10">
    <property type="entry name" value="Clc chloride channel"/>
    <property type="match status" value="1"/>
</dbReference>
<dbReference type="InterPro" id="IPR014743">
    <property type="entry name" value="Cl-channel_core"/>
</dbReference>
<feature type="transmembrane region" description="Helical" evidence="5">
    <location>
        <begin position="203"/>
        <end position="229"/>
    </location>
</feature>
<keyword evidence="3 5" id="KW-1133">Transmembrane helix</keyword>
<dbReference type="EMBL" id="AZFU01000022">
    <property type="protein sequence ID" value="KRM04191.1"/>
    <property type="molecule type" value="Genomic_DNA"/>
</dbReference>
<feature type="transmembrane region" description="Helical" evidence="5">
    <location>
        <begin position="311"/>
        <end position="331"/>
    </location>
</feature>
<feature type="transmembrane region" description="Helical" evidence="5">
    <location>
        <begin position="171"/>
        <end position="191"/>
    </location>
</feature>
<dbReference type="GO" id="GO:0015108">
    <property type="term" value="F:chloride transmembrane transporter activity"/>
    <property type="evidence" value="ECO:0007669"/>
    <property type="project" value="InterPro"/>
</dbReference>
<feature type="transmembrane region" description="Helical" evidence="5">
    <location>
        <begin position="356"/>
        <end position="383"/>
    </location>
</feature>
<dbReference type="GO" id="GO:0016020">
    <property type="term" value="C:membrane"/>
    <property type="evidence" value="ECO:0007669"/>
    <property type="project" value="UniProtKB-SubCell"/>
</dbReference>
<dbReference type="InterPro" id="IPR001807">
    <property type="entry name" value="ClC"/>
</dbReference>
<feature type="transmembrane region" description="Helical" evidence="5">
    <location>
        <begin position="48"/>
        <end position="66"/>
    </location>
</feature>
<protein>
    <recommendedName>
        <fullName evidence="8">Chloride channel protein</fullName>
    </recommendedName>
</protein>
<dbReference type="eggNOG" id="COG0038">
    <property type="taxonomic scope" value="Bacteria"/>
</dbReference>
<dbReference type="PATRIC" id="fig|1423767.3.peg.970"/>
<dbReference type="AlphaFoldDB" id="A0A0R1VG18"/>
<feature type="transmembrane region" description="Helical" evidence="5">
    <location>
        <begin position="12"/>
        <end position="36"/>
    </location>
</feature>
<dbReference type="Pfam" id="PF00654">
    <property type="entry name" value="Voltage_CLC"/>
    <property type="match status" value="1"/>
</dbReference>
<gene>
    <name evidence="6" type="ORF">FC59_GL000938</name>
</gene>
<keyword evidence="2 5" id="KW-0812">Transmembrane</keyword>
<proteinExistence type="predicted"/>
<feature type="transmembrane region" description="Helical" evidence="5">
    <location>
        <begin position="250"/>
        <end position="269"/>
    </location>
</feature>
<keyword evidence="4 5" id="KW-0472">Membrane</keyword>
<sequence>MILILRRTSHALYAIVWSAIIGMLTAGYLNLINWIIKRIWGPYLLTGAIWYPFIICIPFGFLIGFLNKKLGDYPLTIKKVLYSVKKEGKVNYHDWWKTAVLGLSSLGAGGSIGPEASTTVLVSSMINWLGDRLRWASQFNKNIWFAKMPKQELEKSDKFGSLFSNKKVEKLIITLLTLVGVAGAAFIFKLFPEKGVFGIHNRIIFWSWSSLLNVVPALIVVFGFGYFFVHLKNWFAILINERINKIWQGGIFGLIFALSTLISVNMLFSGEFRIVPFSEEMLRFSVLYLLIIGIGKAVVTNLGFVMGWRGGTIFPAIFCSVAIGGALAQMLPGDPRITIAIVLTTSLMMILRNAPLVIILLMLLISVQLLPIVIAISVIIAWIQKNTRELKKLSSIFYLYQLFG</sequence>
<accession>A0A0R1VG18</accession>